<sequence length="230" mass="25501">MTPRRDNNDEGEDEDLRAYEVDGWRVGFEVEMNGVGIAGGPDGDGDSDFTDSDEESADGDEPLEASPYAEYQALPMQVEDPGDETEEDRNEGAGSNTVEPSTSISAFVSPPIRKEFEKLLQESSMSMKKPTDEIIPHQPTNITLDADKIETIRTAMLGFTLPPPPHMANLDDRQLTFSVQKLLHLKICAISSDTCWSLEIDLVVFPSSHCLYQIIHCFEALCACDHFPFL</sequence>
<dbReference type="EMBL" id="CATQJL010000001">
    <property type="protein sequence ID" value="CAJ0591448.1"/>
    <property type="molecule type" value="Genomic_DNA"/>
</dbReference>
<organism evidence="2 3">
    <name type="scientific">Cylicocyclus nassatus</name>
    <name type="common">Nematode worm</name>
    <dbReference type="NCBI Taxonomy" id="53992"/>
    <lineage>
        <taxon>Eukaryota</taxon>
        <taxon>Metazoa</taxon>
        <taxon>Ecdysozoa</taxon>
        <taxon>Nematoda</taxon>
        <taxon>Chromadorea</taxon>
        <taxon>Rhabditida</taxon>
        <taxon>Rhabditina</taxon>
        <taxon>Rhabditomorpha</taxon>
        <taxon>Strongyloidea</taxon>
        <taxon>Strongylidae</taxon>
        <taxon>Cylicocyclus</taxon>
    </lineage>
</organism>
<protein>
    <submittedName>
        <fullName evidence="2">Uncharacterized protein</fullName>
    </submittedName>
</protein>
<feature type="compositionally biased region" description="Polar residues" evidence="1">
    <location>
        <begin position="93"/>
        <end position="104"/>
    </location>
</feature>
<evidence type="ECO:0000313" key="3">
    <source>
        <dbReference type="Proteomes" id="UP001176961"/>
    </source>
</evidence>
<keyword evidence="3" id="KW-1185">Reference proteome</keyword>
<evidence type="ECO:0000313" key="2">
    <source>
        <dbReference type="EMBL" id="CAJ0591448.1"/>
    </source>
</evidence>
<dbReference type="AlphaFoldDB" id="A0AA36DRQ2"/>
<dbReference type="Proteomes" id="UP001176961">
    <property type="component" value="Unassembled WGS sequence"/>
</dbReference>
<comment type="caution">
    <text evidence="2">The sequence shown here is derived from an EMBL/GenBank/DDBJ whole genome shotgun (WGS) entry which is preliminary data.</text>
</comment>
<accession>A0AA36DRQ2</accession>
<gene>
    <name evidence="2" type="ORF">CYNAS_LOCUS3431</name>
</gene>
<feature type="compositionally biased region" description="Acidic residues" evidence="1">
    <location>
        <begin position="80"/>
        <end position="89"/>
    </location>
</feature>
<name>A0AA36DRQ2_CYLNA</name>
<evidence type="ECO:0000256" key="1">
    <source>
        <dbReference type="SAM" id="MobiDB-lite"/>
    </source>
</evidence>
<dbReference type="Pfam" id="PF06910">
    <property type="entry name" value="MEA1"/>
    <property type="match status" value="1"/>
</dbReference>
<reference evidence="2" key="1">
    <citation type="submission" date="2023-07" db="EMBL/GenBank/DDBJ databases">
        <authorList>
            <consortium name="CYATHOMIX"/>
        </authorList>
    </citation>
    <scope>NUCLEOTIDE SEQUENCE</scope>
    <source>
        <strain evidence="2">N/A</strain>
    </source>
</reference>
<feature type="compositionally biased region" description="Acidic residues" evidence="1">
    <location>
        <begin position="43"/>
        <end position="63"/>
    </location>
</feature>
<proteinExistence type="predicted"/>
<feature type="region of interest" description="Disordered" evidence="1">
    <location>
        <begin position="1"/>
        <end position="104"/>
    </location>
</feature>